<evidence type="ECO:0000313" key="2">
    <source>
        <dbReference type="Proteomes" id="UP000005203"/>
    </source>
</evidence>
<gene>
    <name evidence="3" type="primary">LOC107963972</name>
</gene>
<name>A0A7M7IQF0_APIME</name>
<dbReference type="KEGG" id="ame:107963972"/>
<accession>A0A8B7KRG9</accession>
<dbReference type="Proteomes" id="UP000005203">
    <property type="component" value="Linkage group LG14"/>
</dbReference>
<accession>A0A7M7IQF0</accession>
<dbReference type="GeneID" id="107963972"/>
<organism evidence="1">
    <name type="scientific">Apis mellifera</name>
    <name type="common">Honeybee</name>
    <dbReference type="NCBI Taxonomy" id="7460"/>
    <lineage>
        <taxon>Eukaryota</taxon>
        <taxon>Metazoa</taxon>
        <taxon>Ecdysozoa</taxon>
        <taxon>Arthropoda</taxon>
        <taxon>Hexapoda</taxon>
        <taxon>Insecta</taxon>
        <taxon>Pterygota</taxon>
        <taxon>Neoptera</taxon>
        <taxon>Endopterygota</taxon>
        <taxon>Hymenoptera</taxon>
        <taxon>Apocrita</taxon>
        <taxon>Aculeata</taxon>
        <taxon>Apoidea</taxon>
        <taxon>Anthophila</taxon>
        <taxon>Apidae</taxon>
        <taxon>Apis</taxon>
    </lineage>
</organism>
<dbReference type="AlphaFoldDB" id="A0A7M7IQF0"/>
<evidence type="ECO:0000313" key="1">
    <source>
        <dbReference type="EnsemblMetazoa" id="XP_016771490"/>
    </source>
</evidence>
<dbReference type="OrthoDB" id="10513424at2759"/>
<keyword evidence="2" id="KW-1185">Reference proteome</keyword>
<proteinExistence type="predicted"/>
<reference evidence="3" key="2">
    <citation type="submission" date="2025-04" db="UniProtKB">
        <authorList>
            <consortium name="RefSeq"/>
        </authorList>
    </citation>
    <scope>IDENTIFICATION</scope>
    <source>
        <strain evidence="3">DH4</strain>
        <tissue evidence="3">Whole body</tissue>
    </source>
</reference>
<reference evidence="1" key="1">
    <citation type="submission" date="2021-01" db="UniProtKB">
        <authorList>
            <consortium name="EnsemblMetazoa"/>
        </authorList>
    </citation>
    <scope>IDENTIFICATION</scope>
    <source>
        <strain evidence="1">DH4</strain>
    </source>
</reference>
<sequence>MTWETSTLKEDYDNNVTSQLTEKNLDTLCNICGFYVDCTALKEICSQETTCFTQENHEKNPKVISSIDSKNSNDFMSDIEEKLDASTSINHESNFPSQLKKTCDQYEAIIKIYDKYKSYTKCSECSKVSKICTKCSIIDQILHKLKD</sequence>
<dbReference type="EnsemblMetazoa" id="XM_016916001">
    <property type="protein sequence ID" value="XP_016771490"/>
    <property type="gene ID" value="LOC107963972"/>
</dbReference>
<dbReference type="RefSeq" id="XP_016771490.1">
    <property type="nucleotide sequence ID" value="XM_016916001.2"/>
</dbReference>
<protein>
    <submittedName>
        <fullName evidence="3">Uncharacterized protein LOC107963972</fullName>
    </submittedName>
</protein>
<evidence type="ECO:0000313" key="3">
    <source>
        <dbReference type="RefSeq" id="XP_016771490.1"/>
    </source>
</evidence>